<comment type="subcellular location">
    <subcellularLocation>
        <location evidence="1">Nucleus</location>
    </subcellularLocation>
</comment>
<evidence type="ECO:0000256" key="8">
    <source>
        <dbReference type="ARBA" id="ARBA00029667"/>
    </source>
</evidence>
<feature type="region of interest" description="Disordered" evidence="11">
    <location>
        <begin position="206"/>
        <end position="248"/>
    </location>
</feature>
<evidence type="ECO:0000256" key="10">
    <source>
        <dbReference type="PROSITE-ProRule" id="PRU00176"/>
    </source>
</evidence>
<evidence type="ECO:0000259" key="12">
    <source>
        <dbReference type="PROSITE" id="PS50102"/>
    </source>
</evidence>
<keyword evidence="3" id="KW-0507">mRNA processing</keyword>
<dbReference type="SUPFAM" id="SSF54928">
    <property type="entry name" value="RNA-binding domain, RBD"/>
    <property type="match status" value="1"/>
</dbReference>
<dbReference type="InterPro" id="IPR000504">
    <property type="entry name" value="RRM_dom"/>
</dbReference>
<accession>A0AAV7JJI4</accession>
<dbReference type="Proteomes" id="UP001165289">
    <property type="component" value="Unassembled WGS sequence"/>
</dbReference>
<evidence type="ECO:0000256" key="4">
    <source>
        <dbReference type="ARBA" id="ARBA00022884"/>
    </source>
</evidence>
<name>A0AAV7JJI4_9METZ</name>
<feature type="compositionally biased region" description="Basic residues" evidence="11">
    <location>
        <begin position="119"/>
        <end position="139"/>
    </location>
</feature>
<evidence type="ECO:0000256" key="7">
    <source>
        <dbReference type="ARBA" id="ARBA00029589"/>
    </source>
</evidence>
<dbReference type="InterPro" id="IPR051106">
    <property type="entry name" value="RNA-bind/splicing_reg"/>
</dbReference>
<evidence type="ECO:0000256" key="1">
    <source>
        <dbReference type="ARBA" id="ARBA00004123"/>
    </source>
</evidence>
<evidence type="ECO:0000256" key="9">
    <source>
        <dbReference type="ARBA" id="ARBA00032663"/>
    </source>
</evidence>
<gene>
    <name evidence="13" type="ORF">LOD99_7991</name>
</gene>
<sequence length="248" mass="28848">MSYYDGKFSYGPPRDLENMVSLKVDNLTFRTTPDDLLPIFERYGRVGDIYIPRDRYSKESRGFAFVRYFDRLDAEDAMDRLDCFKVDGREIRVQVARYARPRESIYSPSRTRFQSHQNSYRKRRRSLSYSPRRHRRLTRSRSPNINKKYTKHSLSRSKSYTSSRSRSRSSSKSSTHSRSSNSSITKIGFPAIRQKKALISIDSKDSDNVINSTTDMNHKPTNKLIYSNHLPSNSCKSVPNISKEGLSD</sequence>
<evidence type="ECO:0000256" key="11">
    <source>
        <dbReference type="SAM" id="MobiDB-lite"/>
    </source>
</evidence>
<dbReference type="GO" id="GO:0008380">
    <property type="term" value="P:RNA splicing"/>
    <property type="evidence" value="ECO:0007669"/>
    <property type="project" value="UniProtKB-KW"/>
</dbReference>
<dbReference type="Gene3D" id="3.30.70.330">
    <property type="match status" value="1"/>
</dbReference>
<proteinExistence type="predicted"/>
<feature type="compositionally biased region" description="Polar residues" evidence="11">
    <location>
        <begin position="107"/>
        <end position="118"/>
    </location>
</feature>
<evidence type="ECO:0000256" key="2">
    <source>
        <dbReference type="ARBA" id="ARBA00015058"/>
    </source>
</evidence>
<dbReference type="EMBL" id="JAKMXF010000328">
    <property type="protein sequence ID" value="KAI6648634.1"/>
    <property type="molecule type" value="Genomic_DNA"/>
</dbReference>
<dbReference type="AlphaFoldDB" id="A0AAV7JJI4"/>
<dbReference type="CDD" id="cd12311">
    <property type="entry name" value="RRM_SRSF2_SRSF8"/>
    <property type="match status" value="1"/>
</dbReference>
<reference evidence="13 14" key="1">
    <citation type="journal article" date="2023" name="BMC Biol.">
        <title>The compact genome of the sponge Oopsacas minuta (Hexactinellida) is lacking key metazoan core genes.</title>
        <authorList>
            <person name="Santini S."/>
            <person name="Schenkelaars Q."/>
            <person name="Jourda C."/>
            <person name="Duchesne M."/>
            <person name="Belahbib H."/>
            <person name="Rocher C."/>
            <person name="Selva M."/>
            <person name="Riesgo A."/>
            <person name="Vervoort M."/>
            <person name="Leys S.P."/>
            <person name="Kodjabachian L."/>
            <person name="Le Bivic A."/>
            <person name="Borchiellini C."/>
            <person name="Claverie J.M."/>
            <person name="Renard E."/>
        </authorList>
    </citation>
    <scope>NUCLEOTIDE SEQUENCE [LARGE SCALE GENOMIC DNA]</scope>
    <source>
        <strain evidence="13">SPO-2</strain>
    </source>
</reference>
<keyword evidence="4 10" id="KW-0694">RNA-binding</keyword>
<feature type="compositionally biased region" description="Low complexity" evidence="11">
    <location>
        <begin position="156"/>
        <end position="183"/>
    </location>
</feature>
<evidence type="ECO:0000256" key="6">
    <source>
        <dbReference type="ARBA" id="ARBA00023242"/>
    </source>
</evidence>
<dbReference type="InterPro" id="IPR012677">
    <property type="entry name" value="Nucleotide-bd_a/b_plait_sf"/>
</dbReference>
<dbReference type="PANTHER" id="PTHR48028">
    <property type="entry name" value="GLYCINE-RICH RNA-BINDING PROTEIN RZ1A"/>
    <property type="match status" value="1"/>
</dbReference>
<evidence type="ECO:0000313" key="14">
    <source>
        <dbReference type="Proteomes" id="UP001165289"/>
    </source>
</evidence>
<dbReference type="PANTHER" id="PTHR48028:SF4">
    <property type="entry name" value="SC35-LIKE SPLICING FACTOR"/>
    <property type="match status" value="1"/>
</dbReference>
<evidence type="ECO:0000256" key="5">
    <source>
        <dbReference type="ARBA" id="ARBA00023187"/>
    </source>
</evidence>
<feature type="domain" description="RRM" evidence="12">
    <location>
        <begin position="20"/>
        <end position="98"/>
    </location>
</feature>
<dbReference type="Pfam" id="PF00076">
    <property type="entry name" value="RRM_1"/>
    <property type="match status" value="1"/>
</dbReference>
<dbReference type="SMART" id="SM00360">
    <property type="entry name" value="RRM"/>
    <property type="match status" value="1"/>
</dbReference>
<protein>
    <recommendedName>
        <fullName evidence="2">Serine/arginine-rich splicing factor 2</fullName>
    </recommendedName>
    <alternativeName>
        <fullName evidence="9">Splicing component, 35 kDa</fullName>
    </alternativeName>
    <alternativeName>
        <fullName evidence="8">Splicing factor SC35</fullName>
    </alternativeName>
    <alternativeName>
        <fullName evidence="7">Splicing factor, arginine/serine-rich 2</fullName>
    </alternativeName>
</protein>
<keyword evidence="14" id="KW-1185">Reference proteome</keyword>
<keyword evidence="6" id="KW-0539">Nucleus</keyword>
<dbReference type="GO" id="GO:0005634">
    <property type="term" value="C:nucleus"/>
    <property type="evidence" value="ECO:0007669"/>
    <property type="project" value="UniProtKB-SubCell"/>
</dbReference>
<feature type="region of interest" description="Disordered" evidence="11">
    <location>
        <begin position="107"/>
        <end position="188"/>
    </location>
</feature>
<comment type="caution">
    <text evidence="13">The sequence shown here is derived from an EMBL/GenBank/DDBJ whole genome shotgun (WGS) entry which is preliminary data.</text>
</comment>
<dbReference type="PROSITE" id="PS50102">
    <property type="entry name" value="RRM"/>
    <property type="match status" value="1"/>
</dbReference>
<evidence type="ECO:0000313" key="13">
    <source>
        <dbReference type="EMBL" id="KAI6648634.1"/>
    </source>
</evidence>
<dbReference type="GO" id="GO:0003723">
    <property type="term" value="F:RNA binding"/>
    <property type="evidence" value="ECO:0007669"/>
    <property type="project" value="UniProtKB-UniRule"/>
</dbReference>
<keyword evidence="5" id="KW-0508">mRNA splicing</keyword>
<evidence type="ECO:0000256" key="3">
    <source>
        <dbReference type="ARBA" id="ARBA00022664"/>
    </source>
</evidence>
<organism evidence="13 14">
    <name type="scientific">Oopsacas minuta</name>
    <dbReference type="NCBI Taxonomy" id="111878"/>
    <lineage>
        <taxon>Eukaryota</taxon>
        <taxon>Metazoa</taxon>
        <taxon>Porifera</taxon>
        <taxon>Hexactinellida</taxon>
        <taxon>Hexasterophora</taxon>
        <taxon>Lyssacinosida</taxon>
        <taxon>Leucopsacidae</taxon>
        <taxon>Oopsacas</taxon>
    </lineage>
</organism>
<dbReference type="InterPro" id="IPR035979">
    <property type="entry name" value="RBD_domain_sf"/>
</dbReference>
<dbReference type="GO" id="GO:0006397">
    <property type="term" value="P:mRNA processing"/>
    <property type="evidence" value="ECO:0007669"/>
    <property type="project" value="UniProtKB-KW"/>
</dbReference>
<feature type="compositionally biased region" description="Polar residues" evidence="11">
    <location>
        <begin position="229"/>
        <end position="240"/>
    </location>
</feature>